<dbReference type="PANTHER" id="PTHR22911:SF6">
    <property type="entry name" value="SOLUTE CARRIER FAMILY 35 MEMBER G1"/>
    <property type="match status" value="1"/>
</dbReference>
<keyword evidence="4 6" id="KW-1133">Transmembrane helix</keyword>
<dbReference type="PANTHER" id="PTHR22911">
    <property type="entry name" value="ACYL-MALONYL CONDENSING ENZYME-RELATED"/>
    <property type="match status" value="1"/>
</dbReference>
<feature type="transmembrane region" description="Helical" evidence="6">
    <location>
        <begin position="204"/>
        <end position="227"/>
    </location>
</feature>
<dbReference type="Gene3D" id="1.10.3730.20">
    <property type="match status" value="1"/>
</dbReference>
<keyword evidence="5 6" id="KW-0472">Membrane</keyword>
<evidence type="ECO:0000256" key="6">
    <source>
        <dbReference type="SAM" id="Phobius"/>
    </source>
</evidence>
<feature type="domain" description="EamA" evidence="7">
    <location>
        <begin position="6"/>
        <end position="138"/>
    </location>
</feature>
<comment type="subcellular location">
    <subcellularLocation>
        <location evidence="1">Membrane</location>
        <topology evidence="1">Multi-pass membrane protein</topology>
    </subcellularLocation>
</comment>
<keyword evidence="3 6" id="KW-0812">Transmembrane</keyword>
<dbReference type="InterPro" id="IPR037185">
    <property type="entry name" value="EmrE-like"/>
</dbReference>
<evidence type="ECO:0000256" key="3">
    <source>
        <dbReference type="ARBA" id="ARBA00022692"/>
    </source>
</evidence>
<accession>A0A239CBP5</accession>
<dbReference type="InterPro" id="IPR000620">
    <property type="entry name" value="EamA_dom"/>
</dbReference>
<feature type="transmembrane region" description="Helical" evidence="6">
    <location>
        <begin position="178"/>
        <end position="198"/>
    </location>
</feature>
<evidence type="ECO:0000256" key="5">
    <source>
        <dbReference type="ARBA" id="ARBA00023136"/>
    </source>
</evidence>
<dbReference type="Pfam" id="PF00892">
    <property type="entry name" value="EamA"/>
    <property type="match status" value="2"/>
</dbReference>
<dbReference type="Proteomes" id="UP000198426">
    <property type="component" value="Unassembled WGS sequence"/>
</dbReference>
<dbReference type="SUPFAM" id="SSF103481">
    <property type="entry name" value="Multidrug resistance efflux transporter EmrE"/>
    <property type="match status" value="2"/>
</dbReference>
<feature type="transmembrane region" description="Helical" evidence="6">
    <location>
        <begin position="124"/>
        <end position="141"/>
    </location>
</feature>
<keyword evidence="9" id="KW-1185">Reference proteome</keyword>
<evidence type="ECO:0000313" key="9">
    <source>
        <dbReference type="Proteomes" id="UP000198426"/>
    </source>
</evidence>
<evidence type="ECO:0000259" key="7">
    <source>
        <dbReference type="Pfam" id="PF00892"/>
    </source>
</evidence>
<feature type="transmembrane region" description="Helical" evidence="6">
    <location>
        <begin position="260"/>
        <end position="278"/>
    </location>
</feature>
<feature type="transmembrane region" description="Helical" evidence="6">
    <location>
        <begin position="66"/>
        <end position="88"/>
    </location>
</feature>
<feature type="domain" description="EamA" evidence="7">
    <location>
        <begin position="148"/>
        <end position="276"/>
    </location>
</feature>
<feature type="transmembrane region" description="Helical" evidence="6">
    <location>
        <begin position="147"/>
        <end position="166"/>
    </location>
</feature>
<dbReference type="EMBL" id="FZOY01000001">
    <property type="protein sequence ID" value="SNS17666.1"/>
    <property type="molecule type" value="Genomic_DNA"/>
</dbReference>
<feature type="transmembrane region" description="Helical" evidence="6">
    <location>
        <begin position="94"/>
        <end position="112"/>
    </location>
</feature>
<evidence type="ECO:0000256" key="2">
    <source>
        <dbReference type="ARBA" id="ARBA00009853"/>
    </source>
</evidence>
<dbReference type="GO" id="GO:0016020">
    <property type="term" value="C:membrane"/>
    <property type="evidence" value="ECO:0007669"/>
    <property type="project" value="UniProtKB-SubCell"/>
</dbReference>
<dbReference type="AlphaFoldDB" id="A0A239CBP5"/>
<organism evidence="8 9">
    <name type="scientific">Tropicimonas sediminicola</name>
    <dbReference type="NCBI Taxonomy" id="1031541"/>
    <lineage>
        <taxon>Bacteria</taxon>
        <taxon>Pseudomonadati</taxon>
        <taxon>Pseudomonadota</taxon>
        <taxon>Alphaproteobacteria</taxon>
        <taxon>Rhodobacterales</taxon>
        <taxon>Roseobacteraceae</taxon>
        <taxon>Tropicimonas</taxon>
    </lineage>
</organism>
<name>A0A239CBP5_9RHOB</name>
<evidence type="ECO:0000313" key="8">
    <source>
        <dbReference type="EMBL" id="SNS17666.1"/>
    </source>
</evidence>
<evidence type="ECO:0000256" key="1">
    <source>
        <dbReference type="ARBA" id="ARBA00004141"/>
    </source>
</evidence>
<reference evidence="8 9" key="1">
    <citation type="submission" date="2017-06" db="EMBL/GenBank/DDBJ databases">
        <authorList>
            <person name="Kim H.J."/>
            <person name="Triplett B.A."/>
        </authorList>
    </citation>
    <scope>NUCLEOTIDE SEQUENCE [LARGE SCALE GENOMIC DNA]</scope>
    <source>
        <strain evidence="8 9">DSM 29339</strain>
    </source>
</reference>
<comment type="similarity">
    <text evidence="2">Belongs to the drug/metabolite transporter (DMT) superfamily. 10 TMS drug/metabolite exporter (DME) (TC 2.A.7.3) family.</text>
</comment>
<evidence type="ECO:0000256" key="4">
    <source>
        <dbReference type="ARBA" id="ARBA00022989"/>
    </source>
</evidence>
<proteinExistence type="inferred from homology"/>
<feature type="transmembrane region" description="Helical" evidence="6">
    <location>
        <begin position="35"/>
        <end position="54"/>
    </location>
</feature>
<dbReference type="OrthoDB" id="7818056at2"/>
<gene>
    <name evidence="8" type="ORF">SAMN05421757_101205</name>
</gene>
<protein>
    <submittedName>
        <fullName evidence="8">Permease of the drug/metabolite transporter (DMT) superfamily</fullName>
    </submittedName>
</protein>
<sequence>MTNNSKGALLALVAFGIFSTHDVLVKYLGASYSTFQIVFFSVLLGFPMATLMLMNDKIDGNLRPRHPWWTALRTIASVIVAACAFYAFSVLPMAQVYAILFTAPLLITILAIPVLGEQVGIRRWLAVIVGLSGVMIVLQPGSTQLELGHAAALVAAFGSAFASIIVRKIGHEERSVVLLLYPMMANVVLMGIILAFVYEPMPLIDFGAVVMIAAMAFVATLTIIAAYKTGEAVIVAPMQYSQILWATAYGLIFFDERPSLNTALGAAVIIASGVYIVLREGRSNASENRPVLRTRSRFDAGTYLRVGALLRRQADSEAAASKKATS</sequence>
<feature type="transmembrane region" description="Helical" evidence="6">
    <location>
        <begin position="234"/>
        <end position="254"/>
    </location>
</feature>
<dbReference type="RefSeq" id="WP_089230694.1">
    <property type="nucleotide sequence ID" value="NZ_FZOY01000001.1"/>
</dbReference>